<gene>
    <name evidence="2" type="ORF">GALLR39Z86_45190</name>
</gene>
<organism evidence="2 3">
    <name type="scientific">Glycomyces algeriensis</name>
    <dbReference type="NCBI Taxonomy" id="256037"/>
    <lineage>
        <taxon>Bacteria</taxon>
        <taxon>Bacillati</taxon>
        <taxon>Actinomycetota</taxon>
        <taxon>Actinomycetes</taxon>
        <taxon>Glycomycetales</taxon>
        <taxon>Glycomycetaceae</taxon>
        <taxon>Glycomyces</taxon>
    </lineage>
</organism>
<dbReference type="SUPFAM" id="SSF54593">
    <property type="entry name" value="Glyoxalase/Bleomycin resistance protein/Dihydroxybiphenyl dioxygenase"/>
    <property type="match status" value="1"/>
</dbReference>
<dbReference type="InterPro" id="IPR004360">
    <property type="entry name" value="Glyas_Fos-R_dOase_dom"/>
</dbReference>
<dbReference type="PROSITE" id="PS51819">
    <property type="entry name" value="VOC"/>
    <property type="match status" value="1"/>
</dbReference>
<comment type="caution">
    <text evidence="2">The sequence shown here is derived from an EMBL/GenBank/DDBJ whole genome shotgun (WGS) entry which is preliminary data.</text>
</comment>
<sequence length="121" mass="13321">MSDKVEGIGGVVFRAKDPLALARWYETHLGVANGLEGTEVWRQQAGPTIFAPMTEFHRLGPRQGVMLNFRVGDLDAFLDRLRAEGITIDDGIEVEPGAGRFAWITDPEGNTVELWEPEAGL</sequence>
<dbReference type="InterPro" id="IPR052164">
    <property type="entry name" value="Anthracycline_SecMetBiosynth"/>
</dbReference>
<reference evidence="2" key="1">
    <citation type="submission" date="2022-12" db="EMBL/GenBank/DDBJ databases">
        <title>Reference genome sequencing for broad-spectrum identification of bacterial and archaeal isolates by mass spectrometry.</title>
        <authorList>
            <person name="Sekiguchi Y."/>
            <person name="Tourlousse D.M."/>
        </authorList>
    </citation>
    <scope>NUCLEOTIDE SEQUENCE</scope>
    <source>
        <strain evidence="2">LLR39Z86</strain>
    </source>
</reference>
<dbReference type="Proteomes" id="UP001144313">
    <property type="component" value="Unassembled WGS sequence"/>
</dbReference>
<keyword evidence="3" id="KW-1185">Reference proteome</keyword>
<protein>
    <submittedName>
        <fullName evidence="2">Glyoxalase</fullName>
    </submittedName>
</protein>
<dbReference type="EMBL" id="BSDT01000001">
    <property type="protein sequence ID" value="GLI44669.1"/>
    <property type="molecule type" value="Genomic_DNA"/>
</dbReference>
<dbReference type="InterPro" id="IPR029068">
    <property type="entry name" value="Glyas_Bleomycin-R_OHBP_Dase"/>
</dbReference>
<evidence type="ECO:0000313" key="3">
    <source>
        <dbReference type="Proteomes" id="UP001144313"/>
    </source>
</evidence>
<feature type="domain" description="VOC" evidence="1">
    <location>
        <begin position="7"/>
        <end position="117"/>
    </location>
</feature>
<dbReference type="AlphaFoldDB" id="A0A9W6LJ58"/>
<dbReference type="PANTHER" id="PTHR33993:SF5">
    <property type="entry name" value="GLYOXALASE"/>
    <property type="match status" value="1"/>
</dbReference>
<dbReference type="InterPro" id="IPR037523">
    <property type="entry name" value="VOC_core"/>
</dbReference>
<evidence type="ECO:0000259" key="1">
    <source>
        <dbReference type="PROSITE" id="PS51819"/>
    </source>
</evidence>
<dbReference type="PANTHER" id="PTHR33993">
    <property type="entry name" value="GLYOXALASE-RELATED"/>
    <property type="match status" value="1"/>
</dbReference>
<dbReference type="RefSeq" id="WP_270117305.1">
    <property type="nucleotide sequence ID" value="NZ_BAAAOL010000001.1"/>
</dbReference>
<dbReference type="Pfam" id="PF00903">
    <property type="entry name" value="Glyoxalase"/>
    <property type="match status" value="1"/>
</dbReference>
<accession>A0A9W6LJ58</accession>
<proteinExistence type="predicted"/>
<dbReference type="Gene3D" id="3.10.180.10">
    <property type="entry name" value="2,3-Dihydroxybiphenyl 1,2-Dioxygenase, domain 1"/>
    <property type="match status" value="1"/>
</dbReference>
<evidence type="ECO:0000313" key="2">
    <source>
        <dbReference type="EMBL" id="GLI44669.1"/>
    </source>
</evidence>
<name>A0A9W6LJ58_9ACTN</name>